<keyword evidence="1" id="KW-0812">Transmembrane</keyword>
<feature type="transmembrane region" description="Helical" evidence="1">
    <location>
        <begin position="12"/>
        <end position="36"/>
    </location>
</feature>
<keyword evidence="1" id="KW-1133">Transmembrane helix</keyword>
<comment type="caution">
    <text evidence="2">The sequence shown here is derived from an EMBL/GenBank/DDBJ whole genome shotgun (WGS) entry which is preliminary data.</text>
</comment>
<keyword evidence="1" id="KW-0472">Membrane</keyword>
<proteinExistence type="predicted"/>
<evidence type="ECO:0000256" key="1">
    <source>
        <dbReference type="SAM" id="Phobius"/>
    </source>
</evidence>
<dbReference type="Proteomes" id="UP000631114">
    <property type="component" value="Unassembled WGS sequence"/>
</dbReference>
<reference evidence="2 3" key="1">
    <citation type="submission" date="2020-10" db="EMBL/GenBank/DDBJ databases">
        <title>The Coptis chinensis genome and diversification of protoberbering-type alkaloids.</title>
        <authorList>
            <person name="Wang B."/>
            <person name="Shu S."/>
            <person name="Song C."/>
            <person name="Liu Y."/>
        </authorList>
    </citation>
    <scope>NUCLEOTIDE SEQUENCE [LARGE SCALE GENOMIC DNA]</scope>
    <source>
        <strain evidence="2">HL-2020</strain>
        <tissue evidence="2">Leaf</tissue>
    </source>
</reference>
<protein>
    <submittedName>
        <fullName evidence="2">Uncharacterized protein</fullName>
    </submittedName>
</protein>
<organism evidence="2 3">
    <name type="scientific">Coptis chinensis</name>
    <dbReference type="NCBI Taxonomy" id="261450"/>
    <lineage>
        <taxon>Eukaryota</taxon>
        <taxon>Viridiplantae</taxon>
        <taxon>Streptophyta</taxon>
        <taxon>Embryophyta</taxon>
        <taxon>Tracheophyta</taxon>
        <taxon>Spermatophyta</taxon>
        <taxon>Magnoliopsida</taxon>
        <taxon>Ranunculales</taxon>
        <taxon>Ranunculaceae</taxon>
        <taxon>Coptidoideae</taxon>
        <taxon>Coptis</taxon>
    </lineage>
</organism>
<accession>A0A835LYX7</accession>
<keyword evidence="3" id="KW-1185">Reference proteome</keyword>
<dbReference type="EMBL" id="JADFTS010000005">
    <property type="protein sequence ID" value="KAF9604556.1"/>
    <property type="molecule type" value="Genomic_DNA"/>
</dbReference>
<sequence>MQYIWYLRSPFAIGESCFYVFTVVNVCGWVGTIFLLEVGAFGSASVSEDQKVNIIVVEVLLKPNMD</sequence>
<evidence type="ECO:0000313" key="3">
    <source>
        <dbReference type="Proteomes" id="UP000631114"/>
    </source>
</evidence>
<gene>
    <name evidence="2" type="ORF">IFM89_007677</name>
</gene>
<evidence type="ECO:0000313" key="2">
    <source>
        <dbReference type="EMBL" id="KAF9604556.1"/>
    </source>
</evidence>
<name>A0A835LYX7_9MAGN</name>
<dbReference type="AlphaFoldDB" id="A0A835LYX7"/>